<protein>
    <submittedName>
        <fullName evidence="1">Uncharacterized protein</fullName>
    </submittedName>
</protein>
<evidence type="ECO:0000313" key="1">
    <source>
        <dbReference type="EMBL" id="KAE9383102.1"/>
    </source>
</evidence>
<proteinExistence type="predicted"/>
<dbReference type="Proteomes" id="UP000799118">
    <property type="component" value="Unassembled WGS sequence"/>
</dbReference>
<keyword evidence="2" id="KW-1185">Reference proteome</keyword>
<accession>A0A6A4GC58</accession>
<name>A0A6A4GC58_9AGAR</name>
<reference evidence="1" key="1">
    <citation type="journal article" date="2019" name="Environ. Microbiol.">
        <title>Fungal ecological strategies reflected in gene transcription - a case study of two litter decomposers.</title>
        <authorList>
            <person name="Barbi F."/>
            <person name="Kohler A."/>
            <person name="Barry K."/>
            <person name="Baskaran P."/>
            <person name="Daum C."/>
            <person name="Fauchery L."/>
            <person name="Ihrmark K."/>
            <person name="Kuo A."/>
            <person name="LaButti K."/>
            <person name="Lipzen A."/>
            <person name="Morin E."/>
            <person name="Grigoriev I.V."/>
            <person name="Henrissat B."/>
            <person name="Lindahl B."/>
            <person name="Martin F."/>
        </authorList>
    </citation>
    <scope>NUCLEOTIDE SEQUENCE</scope>
    <source>
        <strain evidence="1">JB14</strain>
    </source>
</reference>
<evidence type="ECO:0000313" key="2">
    <source>
        <dbReference type="Proteomes" id="UP000799118"/>
    </source>
</evidence>
<dbReference type="EMBL" id="ML770709">
    <property type="protein sequence ID" value="KAE9383102.1"/>
    <property type="molecule type" value="Genomic_DNA"/>
</dbReference>
<organism evidence="1 2">
    <name type="scientific">Gymnopus androsaceus JB14</name>
    <dbReference type="NCBI Taxonomy" id="1447944"/>
    <lineage>
        <taxon>Eukaryota</taxon>
        <taxon>Fungi</taxon>
        <taxon>Dikarya</taxon>
        <taxon>Basidiomycota</taxon>
        <taxon>Agaricomycotina</taxon>
        <taxon>Agaricomycetes</taxon>
        <taxon>Agaricomycetidae</taxon>
        <taxon>Agaricales</taxon>
        <taxon>Marasmiineae</taxon>
        <taxon>Omphalotaceae</taxon>
        <taxon>Gymnopus</taxon>
    </lineage>
</organism>
<gene>
    <name evidence="1" type="ORF">BT96DRAFT_930022</name>
</gene>
<dbReference type="AlphaFoldDB" id="A0A6A4GC58"/>
<sequence>MSTLLLNWFKSLSLTLTSLPNLFLTLSLIADYRSLSLSLTLIILLLPRQSLNGNARRLRAMILDALQGVEPQDLWKKRWHVLRGD</sequence>